<accession>A0A166D0H5</accession>
<dbReference type="GO" id="GO:0016787">
    <property type="term" value="F:hydrolase activity"/>
    <property type="evidence" value="ECO:0007669"/>
    <property type="project" value="UniProtKB-KW"/>
</dbReference>
<sequence length="263" mass="29153">MTDSTQSTNAVLASPPGDCCAQGFKHRGTPVGQKIHVGGLDTYITYPPKEYENKPQRIIFAFPDVFGTFYVNTDLVLDHFASHGFLVIAPDYLQGDSVAQYYEEGVGYKKGVDLAAWVQPHREFAIKATPIWIEAVKAKFGTPDTTYGCVGYCFGAPFAMDLLANGGVSAGAFAHPGFLTEDDFRNIKGPLLMCCAETDFTFPTSSRHRAEEILAETKATYHVQLFSGVKHGFSTRGNPDDPNERWVKEECARGMINWWNRFL</sequence>
<dbReference type="Pfam" id="PF01738">
    <property type="entry name" value="DLH"/>
    <property type="match status" value="1"/>
</dbReference>
<dbReference type="OrthoDB" id="1393670at2759"/>
<name>A0A166D0H5_9AGAM</name>
<dbReference type="PANTHER" id="PTHR17630">
    <property type="entry name" value="DIENELACTONE HYDROLASE"/>
    <property type="match status" value="1"/>
</dbReference>
<evidence type="ECO:0000313" key="2">
    <source>
        <dbReference type="EMBL" id="KZT38022.1"/>
    </source>
</evidence>
<dbReference type="PANTHER" id="PTHR17630:SF44">
    <property type="entry name" value="PROTEIN AIM2"/>
    <property type="match status" value="1"/>
</dbReference>
<gene>
    <name evidence="2" type="ORF">SISSUDRAFT_1129117</name>
</gene>
<dbReference type="SUPFAM" id="SSF53474">
    <property type="entry name" value="alpha/beta-Hydrolases"/>
    <property type="match status" value="1"/>
</dbReference>
<dbReference type="AlphaFoldDB" id="A0A166D0H5"/>
<evidence type="ECO:0000259" key="1">
    <source>
        <dbReference type="Pfam" id="PF01738"/>
    </source>
</evidence>
<proteinExistence type="predicted"/>
<protein>
    <submittedName>
        <fullName evidence="2">Alpha/beta-hydrolase</fullName>
    </submittedName>
</protein>
<evidence type="ECO:0000313" key="3">
    <source>
        <dbReference type="Proteomes" id="UP000076798"/>
    </source>
</evidence>
<dbReference type="Proteomes" id="UP000076798">
    <property type="component" value="Unassembled WGS sequence"/>
</dbReference>
<dbReference type="InterPro" id="IPR029058">
    <property type="entry name" value="AB_hydrolase_fold"/>
</dbReference>
<reference evidence="2 3" key="1">
    <citation type="journal article" date="2016" name="Mol. Biol. Evol.">
        <title>Comparative Genomics of Early-Diverging Mushroom-Forming Fungi Provides Insights into the Origins of Lignocellulose Decay Capabilities.</title>
        <authorList>
            <person name="Nagy L.G."/>
            <person name="Riley R."/>
            <person name="Tritt A."/>
            <person name="Adam C."/>
            <person name="Daum C."/>
            <person name="Floudas D."/>
            <person name="Sun H."/>
            <person name="Yadav J.S."/>
            <person name="Pangilinan J."/>
            <person name="Larsson K.H."/>
            <person name="Matsuura K."/>
            <person name="Barry K."/>
            <person name="Labutti K."/>
            <person name="Kuo R."/>
            <person name="Ohm R.A."/>
            <person name="Bhattacharya S.S."/>
            <person name="Shirouzu T."/>
            <person name="Yoshinaga Y."/>
            <person name="Martin F.M."/>
            <person name="Grigoriev I.V."/>
            <person name="Hibbett D.S."/>
        </authorList>
    </citation>
    <scope>NUCLEOTIDE SEQUENCE [LARGE SCALE GENOMIC DNA]</scope>
    <source>
        <strain evidence="2 3">HHB10207 ss-3</strain>
    </source>
</reference>
<feature type="domain" description="Dienelactone hydrolase" evidence="1">
    <location>
        <begin position="41"/>
        <end position="261"/>
    </location>
</feature>
<keyword evidence="3" id="KW-1185">Reference proteome</keyword>
<organism evidence="2 3">
    <name type="scientific">Sistotremastrum suecicum HHB10207 ss-3</name>
    <dbReference type="NCBI Taxonomy" id="1314776"/>
    <lineage>
        <taxon>Eukaryota</taxon>
        <taxon>Fungi</taxon>
        <taxon>Dikarya</taxon>
        <taxon>Basidiomycota</taxon>
        <taxon>Agaricomycotina</taxon>
        <taxon>Agaricomycetes</taxon>
        <taxon>Sistotremastrales</taxon>
        <taxon>Sistotremastraceae</taxon>
        <taxon>Sistotremastrum</taxon>
    </lineage>
</organism>
<dbReference type="Gene3D" id="3.40.50.1820">
    <property type="entry name" value="alpha/beta hydrolase"/>
    <property type="match status" value="1"/>
</dbReference>
<dbReference type="STRING" id="1314776.A0A166D0H5"/>
<dbReference type="EMBL" id="KV428071">
    <property type="protein sequence ID" value="KZT38022.1"/>
    <property type="molecule type" value="Genomic_DNA"/>
</dbReference>
<dbReference type="InterPro" id="IPR002925">
    <property type="entry name" value="Dienelactn_hydro"/>
</dbReference>
<keyword evidence="2" id="KW-0378">Hydrolase</keyword>